<dbReference type="OrthoDB" id="9774661at2"/>
<dbReference type="InterPro" id="IPR036388">
    <property type="entry name" value="WH-like_DNA-bd_sf"/>
</dbReference>
<comment type="caution">
    <text evidence="6">The sequence shown here is derived from an EMBL/GenBank/DDBJ whole genome shotgun (WGS) entry which is preliminary data.</text>
</comment>
<evidence type="ECO:0000256" key="4">
    <source>
        <dbReference type="ARBA" id="ARBA00023163"/>
    </source>
</evidence>
<dbReference type="Pfam" id="PF03472">
    <property type="entry name" value="Autoind_bind"/>
    <property type="match status" value="1"/>
</dbReference>
<sequence>MTSESYFSWRSEVQTAFQSVSEIVQLTKIIARETRWLAFDNFALFIRQPVPFTRPKTFIYSNHNEHFIRHYLKEEYSHFDPVVQACQLPGKILRWEDAFFSSHHYLHELIKANGIKSGISYSSMAKSRTIGILSMSSANSMKNKTISLEEELKLPLLTELALSALVRMEDASMSVLNMELSDRELEILKWTAEGKTSAEISLILAISENTVNFHQKNMQKRFNAPNKTQIASYAAAIGLI</sequence>
<dbReference type="InterPro" id="IPR000792">
    <property type="entry name" value="Tscrpt_reg_LuxR_C"/>
</dbReference>
<name>A0A1S8YNR2_9GAMM</name>
<gene>
    <name evidence="6" type="ORF">BTJ39_06920</name>
</gene>
<dbReference type="InterPro" id="IPR016032">
    <property type="entry name" value="Sig_transdc_resp-reg_C-effctor"/>
</dbReference>
<feature type="domain" description="HTH luxR-type" evidence="5">
    <location>
        <begin position="173"/>
        <end position="238"/>
    </location>
</feature>
<dbReference type="GO" id="GO:0045893">
    <property type="term" value="P:positive regulation of DNA-templated transcription"/>
    <property type="evidence" value="ECO:0007669"/>
    <property type="project" value="UniProtKB-ARBA"/>
</dbReference>
<keyword evidence="3" id="KW-0010">Activator</keyword>
<dbReference type="SUPFAM" id="SSF46894">
    <property type="entry name" value="C-terminal effector domain of the bipartite response regulators"/>
    <property type="match status" value="1"/>
</dbReference>
<dbReference type="Gene3D" id="1.10.10.10">
    <property type="entry name" value="Winged helix-like DNA-binding domain superfamily/Winged helix DNA-binding domain"/>
    <property type="match status" value="1"/>
</dbReference>
<dbReference type="PROSITE" id="PS50043">
    <property type="entry name" value="HTH_LUXR_2"/>
    <property type="match status" value="1"/>
</dbReference>
<dbReference type="Proteomes" id="UP000190667">
    <property type="component" value="Unassembled WGS sequence"/>
</dbReference>
<dbReference type="STRING" id="1926881.BTJ39_06920"/>
<reference evidence="6 7" key="1">
    <citation type="submission" date="2016-12" db="EMBL/GenBank/DDBJ databases">
        <title>Izhakiella australiana sp. nov. of genus Izhakiella isolated from Australian desert.</title>
        <authorList>
            <person name="Ji M."/>
        </authorList>
    </citation>
    <scope>NUCLEOTIDE SEQUENCE [LARGE SCALE GENOMIC DNA]</scope>
    <source>
        <strain evidence="6 7">D4N98</strain>
    </source>
</reference>
<dbReference type="RefSeq" id="WP_078001937.1">
    <property type="nucleotide sequence ID" value="NZ_MRUL01000003.1"/>
</dbReference>
<dbReference type="PROSITE" id="PS00622">
    <property type="entry name" value="HTH_LUXR_1"/>
    <property type="match status" value="1"/>
</dbReference>
<protein>
    <submittedName>
        <fullName evidence="6">Transcriptional regulator SdiA</fullName>
    </submittedName>
</protein>
<dbReference type="Pfam" id="PF00196">
    <property type="entry name" value="GerE"/>
    <property type="match status" value="1"/>
</dbReference>
<dbReference type="NCBIfam" id="NF007561">
    <property type="entry name" value="PRK10188.1"/>
    <property type="match status" value="1"/>
</dbReference>
<evidence type="ECO:0000256" key="3">
    <source>
        <dbReference type="ARBA" id="ARBA00023159"/>
    </source>
</evidence>
<keyword evidence="7" id="KW-1185">Reference proteome</keyword>
<accession>A0A1S8YNR2</accession>
<dbReference type="PRINTS" id="PR00038">
    <property type="entry name" value="HTHLUXR"/>
</dbReference>
<evidence type="ECO:0000256" key="2">
    <source>
        <dbReference type="ARBA" id="ARBA00023125"/>
    </source>
</evidence>
<dbReference type="GO" id="GO:0003677">
    <property type="term" value="F:DNA binding"/>
    <property type="evidence" value="ECO:0007669"/>
    <property type="project" value="UniProtKB-KW"/>
</dbReference>
<dbReference type="SMART" id="SM00421">
    <property type="entry name" value="HTH_LUXR"/>
    <property type="match status" value="1"/>
</dbReference>
<dbReference type="SUPFAM" id="SSF75516">
    <property type="entry name" value="Pheromone-binding domain of LuxR-like quorum-sensing transcription factors"/>
    <property type="match status" value="1"/>
</dbReference>
<proteinExistence type="predicted"/>
<dbReference type="FunFam" id="1.10.10.10:FF:000297">
    <property type="entry name" value="DNA-binding transcriptional activator SdiA"/>
    <property type="match status" value="1"/>
</dbReference>
<dbReference type="PANTHER" id="PTHR44688">
    <property type="entry name" value="DNA-BINDING TRANSCRIPTIONAL ACTIVATOR DEVR_DOSR"/>
    <property type="match status" value="1"/>
</dbReference>
<dbReference type="InterPro" id="IPR005143">
    <property type="entry name" value="TF_LuxR_autoind-bd_dom"/>
</dbReference>
<dbReference type="PANTHER" id="PTHR44688:SF16">
    <property type="entry name" value="DNA-BINDING TRANSCRIPTIONAL ACTIVATOR DEVR_DOSR"/>
    <property type="match status" value="1"/>
</dbReference>
<evidence type="ECO:0000256" key="1">
    <source>
        <dbReference type="ARBA" id="ARBA00023015"/>
    </source>
</evidence>
<evidence type="ECO:0000259" key="5">
    <source>
        <dbReference type="PROSITE" id="PS50043"/>
    </source>
</evidence>
<dbReference type="CDD" id="cd06170">
    <property type="entry name" value="LuxR_C_like"/>
    <property type="match status" value="1"/>
</dbReference>
<evidence type="ECO:0000313" key="6">
    <source>
        <dbReference type="EMBL" id="OON40801.1"/>
    </source>
</evidence>
<keyword evidence="2" id="KW-0238">DNA-binding</keyword>
<dbReference type="EMBL" id="MRUL01000003">
    <property type="protein sequence ID" value="OON40801.1"/>
    <property type="molecule type" value="Genomic_DNA"/>
</dbReference>
<evidence type="ECO:0000313" key="7">
    <source>
        <dbReference type="Proteomes" id="UP000190667"/>
    </source>
</evidence>
<dbReference type="AlphaFoldDB" id="A0A1S8YNR2"/>
<keyword evidence="1" id="KW-0805">Transcription regulation</keyword>
<dbReference type="Gene3D" id="3.30.450.80">
    <property type="entry name" value="Transcription factor LuxR-like, autoinducer-binding domain"/>
    <property type="match status" value="1"/>
</dbReference>
<dbReference type="InterPro" id="IPR036693">
    <property type="entry name" value="TF_LuxR_autoind-bd_dom_sf"/>
</dbReference>
<organism evidence="6 7">
    <name type="scientific">Izhakiella australiensis</name>
    <dbReference type="NCBI Taxonomy" id="1926881"/>
    <lineage>
        <taxon>Bacteria</taxon>
        <taxon>Pseudomonadati</taxon>
        <taxon>Pseudomonadota</taxon>
        <taxon>Gammaproteobacteria</taxon>
        <taxon>Enterobacterales</taxon>
        <taxon>Erwiniaceae</taxon>
        <taxon>Izhakiella</taxon>
    </lineage>
</organism>
<keyword evidence="4" id="KW-0804">Transcription</keyword>